<keyword evidence="8" id="KW-0548">Nucleotidyltransferase</keyword>
<evidence type="ECO:0000256" key="5">
    <source>
        <dbReference type="ARBA" id="ARBA00022839"/>
    </source>
</evidence>
<dbReference type="EC" id="2.7.7.7" evidence="3"/>
<comment type="caution">
    <text evidence="8">The sequence shown here is derived from an EMBL/GenBank/DDBJ whole genome shotgun (WGS) entry which is preliminary data.</text>
</comment>
<protein>
    <recommendedName>
        <fullName evidence="3">DNA-directed DNA polymerase</fullName>
        <ecNumber evidence="3">2.7.7.7</ecNumber>
    </recommendedName>
</protein>
<keyword evidence="5" id="KW-0540">Nuclease</keyword>
<evidence type="ECO:0000256" key="2">
    <source>
        <dbReference type="ARBA" id="ARBA00011541"/>
    </source>
</evidence>
<evidence type="ECO:0000256" key="3">
    <source>
        <dbReference type="ARBA" id="ARBA00012417"/>
    </source>
</evidence>
<dbReference type="GO" id="GO:0003887">
    <property type="term" value="F:DNA-directed DNA polymerase activity"/>
    <property type="evidence" value="ECO:0007669"/>
    <property type="project" value="UniProtKB-EC"/>
</dbReference>
<dbReference type="PANTHER" id="PTHR10133:SF27">
    <property type="entry name" value="DNA POLYMERASE NU"/>
    <property type="match status" value="1"/>
</dbReference>
<feature type="domain" description="DNA-directed DNA polymerase family A palm" evidence="7">
    <location>
        <begin position="236"/>
        <end position="483"/>
    </location>
</feature>
<dbReference type="Proteomes" id="UP000539175">
    <property type="component" value="Unassembled WGS sequence"/>
</dbReference>
<dbReference type="GO" id="GO:0006302">
    <property type="term" value="P:double-strand break repair"/>
    <property type="evidence" value="ECO:0007669"/>
    <property type="project" value="TreeGrafter"/>
</dbReference>
<evidence type="ECO:0000313" key="9">
    <source>
        <dbReference type="Proteomes" id="UP000539175"/>
    </source>
</evidence>
<accession>A0A7X0AZM7</accession>
<comment type="catalytic activity">
    <reaction evidence="6">
        <text>DNA(n) + a 2'-deoxyribonucleoside 5'-triphosphate = DNA(n+1) + diphosphate</text>
        <dbReference type="Rhea" id="RHEA:22508"/>
        <dbReference type="Rhea" id="RHEA-COMP:17339"/>
        <dbReference type="Rhea" id="RHEA-COMP:17340"/>
        <dbReference type="ChEBI" id="CHEBI:33019"/>
        <dbReference type="ChEBI" id="CHEBI:61560"/>
        <dbReference type="ChEBI" id="CHEBI:173112"/>
        <dbReference type="EC" id="2.7.7.7"/>
    </reaction>
</comment>
<dbReference type="SUPFAM" id="SSF53098">
    <property type="entry name" value="Ribonuclease H-like"/>
    <property type="match status" value="1"/>
</dbReference>
<dbReference type="SMART" id="SM00482">
    <property type="entry name" value="POLAc"/>
    <property type="match status" value="1"/>
</dbReference>
<dbReference type="Gene3D" id="3.30.420.10">
    <property type="entry name" value="Ribonuclease H-like superfamily/Ribonuclease H"/>
    <property type="match status" value="1"/>
</dbReference>
<dbReference type="GO" id="GO:0003677">
    <property type="term" value="F:DNA binding"/>
    <property type="evidence" value="ECO:0007669"/>
    <property type="project" value="InterPro"/>
</dbReference>
<evidence type="ECO:0000259" key="7">
    <source>
        <dbReference type="SMART" id="SM00482"/>
    </source>
</evidence>
<dbReference type="InterPro" id="IPR001098">
    <property type="entry name" value="DNA-dir_DNA_pol_A_palm_dom"/>
</dbReference>
<evidence type="ECO:0000256" key="6">
    <source>
        <dbReference type="ARBA" id="ARBA00049244"/>
    </source>
</evidence>
<sequence length="522" mass="58171">MRDPRGAHALADWGERLGFPKGDHSDWTQFSYEMAEYCRRDVDVTRKVWEALEAYRNAFPGPCACEHRVGLILAQQEQHGFKLDRELARGIEGDLRQELTDIERELQQIFPPIIHERYSAKTGKRLKDKIEVFNPGSRPQIAKRLKDKYDWESPEFTPQGAPKIDESTLAQALFPEAKALLRYFRCLKMLGQVSDGDNAWLKLERQGYVHGAVNQCGAGTHRMSHFKPNVAQVDKDSLMRSCWGPDPGHVQVGCDAEGLEARMLGHYLARYDGGAFADRVLNGDKAKGTDIHSVNLKALSNLMVHAWSGKSITIGLRTRDGAKTYLYALMYGAGLWKLGFTILSDMRAAGVDFPAAWLKKGSKQCTAIGKLSSKAITAGMTGIDKLIADVQQAAKRGHLRALDGRHLNVRSAHSALNTLLQGGGAIVMKYALVILADRLEAAGLYQPYRPVLKDALLRGDYRDWVHFLANVHDEWQMSCPPEHAQRVGEIAKQSITDAGVRLGVKCRLDGSFDVGSNWKETH</sequence>
<keyword evidence="5" id="KW-0269">Exonuclease</keyword>
<dbReference type="InterPro" id="IPR012337">
    <property type="entry name" value="RNaseH-like_sf"/>
</dbReference>
<gene>
    <name evidence="8" type="ORF">FHS74_003612</name>
</gene>
<dbReference type="GO" id="GO:0006261">
    <property type="term" value="P:DNA-templated DNA replication"/>
    <property type="evidence" value="ECO:0007669"/>
    <property type="project" value="InterPro"/>
</dbReference>
<keyword evidence="8" id="KW-0808">Transferase</keyword>
<organism evidence="8 9">
    <name type="scientific">Nitrospirillum iridis</name>
    <dbReference type="NCBI Taxonomy" id="765888"/>
    <lineage>
        <taxon>Bacteria</taxon>
        <taxon>Pseudomonadati</taxon>
        <taxon>Pseudomonadota</taxon>
        <taxon>Alphaproteobacteria</taxon>
        <taxon>Rhodospirillales</taxon>
        <taxon>Azospirillaceae</taxon>
        <taxon>Nitrospirillum</taxon>
    </lineage>
</organism>
<reference evidence="8 9" key="1">
    <citation type="submission" date="2020-08" db="EMBL/GenBank/DDBJ databases">
        <title>Genomic Encyclopedia of Type Strains, Phase IV (KMG-IV): sequencing the most valuable type-strain genomes for metagenomic binning, comparative biology and taxonomic classification.</title>
        <authorList>
            <person name="Goeker M."/>
        </authorList>
    </citation>
    <scope>NUCLEOTIDE SEQUENCE [LARGE SCALE GENOMIC DNA]</scope>
    <source>
        <strain evidence="8 9">DSM 22198</strain>
    </source>
</reference>
<name>A0A7X0AZM7_9PROT</name>
<comment type="similarity">
    <text evidence="1">Belongs to the DNA polymerase type-A family.</text>
</comment>
<dbReference type="Pfam" id="PF00476">
    <property type="entry name" value="DNA_pol_A"/>
    <property type="match status" value="1"/>
</dbReference>
<evidence type="ECO:0000256" key="4">
    <source>
        <dbReference type="ARBA" id="ARBA00022705"/>
    </source>
</evidence>
<evidence type="ECO:0000313" key="8">
    <source>
        <dbReference type="EMBL" id="MBB6253043.1"/>
    </source>
</evidence>
<dbReference type="SUPFAM" id="SSF56672">
    <property type="entry name" value="DNA/RNA polymerases"/>
    <property type="match status" value="1"/>
</dbReference>
<dbReference type="RefSeq" id="WP_246463221.1">
    <property type="nucleotide sequence ID" value="NZ_JACIIZ010000010.1"/>
</dbReference>
<proteinExistence type="inferred from homology"/>
<comment type="subunit">
    <text evidence="2">Single-chain monomer with multiple functions.</text>
</comment>
<keyword evidence="9" id="KW-1185">Reference proteome</keyword>
<dbReference type="GO" id="GO:0004527">
    <property type="term" value="F:exonuclease activity"/>
    <property type="evidence" value="ECO:0007669"/>
    <property type="project" value="UniProtKB-KW"/>
</dbReference>
<dbReference type="InterPro" id="IPR002298">
    <property type="entry name" value="DNA_polymerase_A"/>
</dbReference>
<evidence type="ECO:0000256" key="1">
    <source>
        <dbReference type="ARBA" id="ARBA00007705"/>
    </source>
</evidence>
<dbReference type="Gene3D" id="1.20.1060.10">
    <property type="entry name" value="Taq DNA Polymerase, Chain T, domain 4"/>
    <property type="match status" value="1"/>
</dbReference>
<dbReference type="AlphaFoldDB" id="A0A7X0AZM7"/>
<dbReference type="PANTHER" id="PTHR10133">
    <property type="entry name" value="DNA POLYMERASE I"/>
    <property type="match status" value="1"/>
</dbReference>
<dbReference type="PRINTS" id="PR00868">
    <property type="entry name" value="DNAPOLI"/>
</dbReference>
<dbReference type="InterPro" id="IPR036397">
    <property type="entry name" value="RNaseH_sf"/>
</dbReference>
<keyword evidence="5" id="KW-0378">Hydrolase</keyword>
<keyword evidence="4" id="KW-0235">DNA replication</keyword>
<dbReference type="Gene3D" id="3.30.70.370">
    <property type="match status" value="2"/>
</dbReference>
<dbReference type="EMBL" id="JACIIZ010000010">
    <property type="protein sequence ID" value="MBB6253043.1"/>
    <property type="molecule type" value="Genomic_DNA"/>
</dbReference>
<dbReference type="InterPro" id="IPR043502">
    <property type="entry name" value="DNA/RNA_pol_sf"/>
</dbReference>